<keyword evidence="1" id="KW-1133">Transmembrane helix</keyword>
<keyword evidence="1" id="KW-0472">Membrane</keyword>
<keyword evidence="1" id="KW-0812">Transmembrane</keyword>
<sequence length="160" mass="17540">MFDILWRSIAIGIGATILMDIWAVILGKLTGTGLPNWGPPGRWLWHLFAKGTVFHDDIGKAAPYEHEVALGWVFHYAVGIIYGIMLVILTGPYWLVAPTFLPAWIWGIVTIAAGWFLLQPGLGIGWAASKTPNPTKARFLGLVAHTVFGFGLYATALLIR</sequence>
<keyword evidence="3" id="KW-1185">Reference proteome</keyword>
<dbReference type="EMBL" id="JACIDW010000015">
    <property type="protein sequence ID" value="MBB3966210.1"/>
    <property type="molecule type" value="Genomic_DNA"/>
</dbReference>
<feature type="transmembrane region" description="Helical" evidence="1">
    <location>
        <begin position="73"/>
        <end position="95"/>
    </location>
</feature>
<dbReference type="InterPro" id="IPR021329">
    <property type="entry name" value="DUF2938"/>
</dbReference>
<dbReference type="AlphaFoldDB" id="A0A7W6CS79"/>
<dbReference type="RefSeq" id="WP_183901713.1">
    <property type="nucleotide sequence ID" value="NZ_JACIDW010000015.1"/>
</dbReference>
<organism evidence="2 3">
    <name type="scientific">Rhizobium metallidurans</name>
    <dbReference type="NCBI Taxonomy" id="1265931"/>
    <lineage>
        <taxon>Bacteria</taxon>
        <taxon>Pseudomonadati</taxon>
        <taxon>Pseudomonadota</taxon>
        <taxon>Alphaproteobacteria</taxon>
        <taxon>Hyphomicrobiales</taxon>
        <taxon>Rhizobiaceae</taxon>
        <taxon>Rhizobium/Agrobacterium group</taxon>
        <taxon>Rhizobium</taxon>
    </lineage>
</organism>
<proteinExistence type="predicted"/>
<feature type="transmembrane region" description="Helical" evidence="1">
    <location>
        <begin position="139"/>
        <end position="159"/>
    </location>
</feature>
<protein>
    <recommendedName>
        <fullName evidence="4">DUF2938 domain-containing protein</fullName>
    </recommendedName>
</protein>
<dbReference type="Pfam" id="PF11158">
    <property type="entry name" value="DUF2938"/>
    <property type="match status" value="1"/>
</dbReference>
<dbReference type="Proteomes" id="UP000582090">
    <property type="component" value="Unassembled WGS sequence"/>
</dbReference>
<evidence type="ECO:0000256" key="1">
    <source>
        <dbReference type="SAM" id="Phobius"/>
    </source>
</evidence>
<accession>A0A7W6CS79</accession>
<evidence type="ECO:0008006" key="4">
    <source>
        <dbReference type="Google" id="ProtNLM"/>
    </source>
</evidence>
<name>A0A7W6CS79_9HYPH</name>
<evidence type="ECO:0000313" key="3">
    <source>
        <dbReference type="Proteomes" id="UP000582090"/>
    </source>
</evidence>
<evidence type="ECO:0000313" key="2">
    <source>
        <dbReference type="EMBL" id="MBB3966210.1"/>
    </source>
</evidence>
<reference evidence="2 3" key="1">
    <citation type="submission" date="2020-08" db="EMBL/GenBank/DDBJ databases">
        <title>Genomic Encyclopedia of Type Strains, Phase IV (KMG-IV): sequencing the most valuable type-strain genomes for metagenomic binning, comparative biology and taxonomic classification.</title>
        <authorList>
            <person name="Goeker M."/>
        </authorList>
    </citation>
    <scope>NUCLEOTIDE SEQUENCE [LARGE SCALE GENOMIC DNA]</scope>
    <source>
        <strain evidence="2 3">DSM 26575</strain>
    </source>
</reference>
<gene>
    <name evidence="2" type="ORF">GGQ67_003895</name>
</gene>
<feature type="transmembrane region" description="Helical" evidence="1">
    <location>
        <begin position="6"/>
        <end position="26"/>
    </location>
</feature>
<comment type="caution">
    <text evidence="2">The sequence shown here is derived from an EMBL/GenBank/DDBJ whole genome shotgun (WGS) entry which is preliminary data.</text>
</comment>
<feature type="transmembrane region" description="Helical" evidence="1">
    <location>
        <begin position="101"/>
        <end position="118"/>
    </location>
</feature>